<dbReference type="PANTHER" id="PTHR10039:SF17">
    <property type="entry name" value="FUNGAL STAND N-TERMINAL GOODBYE DOMAIN-CONTAINING PROTEIN-RELATED"/>
    <property type="match status" value="1"/>
</dbReference>
<dbReference type="Pfam" id="PF24883">
    <property type="entry name" value="NPHP3_N"/>
    <property type="match status" value="1"/>
</dbReference>
<gene>
    <name evidence="4" type="ORF">B0H16DRAFT_1740576</name>
</gene>
<dbReference type="AlphaFoldDB" id="A0AAD7HCD5"/>
<evidence type="ECO:0000256" key="1">
    <source>
        <dbReference type="ARBA" id="ARBA00022737"/>
    </source>
</evidence>
<dbReference type="InterPro" id="IPR056884">
    <property type="entry name" value="NPHP3-like_N"/>
</dbReference>
<name>A0AAD7HCD5_9AGAR</name>
<dbReference type="Proteomes" id="UP001215598">
    <property type="component" value="Unassembled WGS sequence"/>
</dbReference>
<dbReference type="Gene3D" id="3.40.50.300">
    <property type="entry name" value="P-loop containing nucleotide triphosphate hydrolases"/>
    <property type="match status" value="1"/>
</dbReference>
<organism evidence="4 5">
    <name type="scientific">Mycena metata</name>
    <dbReference type="NCBI Taxonomy" id="1033252"/>
    <lineage>
        <taxon>Eukaryota</taxon>
        <taxon>Fungi</taxon>
        <taxon>Dikarya</taxon>
        <taxon>Basidiomycota</taxon>
        <taxon>Agaricomycotina</taxon>
        <taxon>Agaricomycetes</taxon>
        <taxon>Agaricomycetidae</taxon>
        <taxon>Agaricales</taxon>
        <taxon>Marasmiineae</taxon>
        <taxon>Mycenaceae</taxon>
        <taxon>Mycena</taxon>
    </lineage>
</organism>
<keyword evidence="1" id="KW-0677">Repeat</keyword>
<feature type="domain" description="Nephrocystin 3-like N-terminal" evidence="3">
    <location>
        <begin position="274"/>
        <end position="421"/>
    </location>
</feature>
<protein>
    <recommendedName>
        <fullName evidence="3">Nephrocystin 3-like N-terminal domain-containing protein</fullName>
    </recommendedName>
</protein>
<sequence length="725" mass="80787">MFPHSSNFQITGGHFINVAGDFNTLNGPDMLSALDVGQDSDRLLGGVERTERGGGHGALPYDTSQRRRVPARPNDTDTGSTLTPYFSTPPDGQDAINSSAHPHNTSQRRRIIAPSDNTDIQDSSATATSDLYGPSHDHNPRPQLHHQPQSSEDWARGSDPVGGASGPATDWRPLPLILASGPLAQNPEQDCPSEHPPTTRITGGTFIGGNVYRIQHQGEAGLHILHRATAGDAFHDSGERYPQPQCHPDTRTSLLEDLMEWARSSVSGHSTLLETQPILWLYGPAGSGKSAVAQSLCQRLAEEGRLGGSFFFKRGHPSRGEARKLFPTIAYQLALLLPELKQHITRTIENDPAIVDRSLSTQLHNLILNPCRRSRLARPVPIVIDGLDECDGEYVQQAILRAIGSALSQESLPIRFLVASRPEAHIRETLAESCLAESHRALNIRQSFKDVRKYLEVEFDRIHREHRTMRAVPFPWPDVKILEKIVRDSSGYFIYAATVIKFLDDKRFQPPERLDVILGIRHSISGSPLNALDQLYLQILSGVPEDFLALLLQIFVFAKEGVSLSRICRLLELPVDELHLILRGLHSLILVPEDDRDNISAHHASFWDFLDHPSRSGAFHVGSARAIMMDTTWGFFLRACPPPELLNVLTEFARASDCMVKNGASITDLYNVVQCLKTFRPIPVELIIRFEHEIGDVSIDRMEEDWTKWWATCQEYGKRLTVPIL</sequence>
<reference evidence="4" key="1">
    <citation type="submission" date="2023-03" db="EMBL/GenBank/DDBJ databases">
        <title>Massive genome expansion in bonnet fungi (Mycena s.s.) driven by repeated elements and novel gene families across ecological guilds.</title>
        <authorList>
            <consortium name="Lawrence Berkeley National Laboratory"/>
            <person name="Harder C.B."/>
            <person name="Miyauchi S."/>
            <person name="Viragh M."/>
            <person name="Kuo A."/>
            <person name="Thoen E."/>
            <person name="Andreopoulos B."/>
            <person name="Lu D."/>
            <person name="Skrede I."/>
            <person name="Drula E."/>
            <person name="Henrissat B."/>
            <person name="Morin E."/>
            <person name="Kohler A."/>
            <person name="Barry K."/>
            <person name="LaButti K."/>
            <person name="Morin E."/>
            <person name="Salamov A."/>
            <person name="Lipzen A."/>
            <person name="Mereny Z."/>
            <person name="Hegedus B."/>
            <person name="Baldrian P."/>
            <person name="Stursova M."/>
            <person name="Weitz H."/>
            <person name="Taylor A."/>
            <person name="Grigoriev I.V."/>
            <person name="Nagy L.G."/>
            <person name="Martin F."/>
            <person name="Kauserud H."/>
        </authorList>
    </citation>
    <scope>NUCLEOTIDE SEQUENCE</scope>
    <source>
        <strain evidence="4">CBHHK182m</strain>
    </source>
</reference>
<feature type="compositionally biased region" description="Polar residues" evidence="2">
    <location>
        <begin position="115"/>
        <end position="129"/>
    </location>
</feature>
<feature type="region of interest" description="Disordered" evidence="2">
    <location>
        <begin position="46"/>
        <end position="174"/>
    </location>
</feature>
<feature type="compositionally biased region" description="Polar residues" evidence="2">
    <location>
        <begin position="76"/>
        <end position="86"/>
    </location>
</feature>
<dbReference type="EMBL" id="JARKIB010000276">
    <property type="protein sequence ID" value="KAJ7717469.1"/>
    <property type="molecule type" value="Genomic_DNA"/>
</dbReference>
<dbReference type="SUPFAM" id="SSF52540">
    <property type="entry name" value="P-loop containing nucleoside triphosphate hydrolases"/>
    <property type="match status" value="1"/>
</dbReference>
<evidence type="ECO:0000259" key="3">
    <source>
        <dbReference type="Pfam" id="PF24883"/>
    </source>
</evidence>
<evidence type="ECO:0000256" key="2">
    <source>
        <dbReference type="SAM" id="MobiDB-lite"/>
    </source>
</evidence>
<proteinExistence type="predicted"/>
<accession>A0AAD7HCD5</accession>
<dbReference type="InterPro" id="IPR027417">
    <property type="entry name" value="P-loop_NTPase"/>
</dbReference>
<feature type="compositionally biased region" description="Polar residues" evidence="2">
    <location>
        <begin position="95"/>
        <end position="105"/>
    </location>
</feature>
<evidence type="ECO:0000313" key="4">
    <source>
        <dbReference type="EMBL" id="KAJ7717469.1"/>
    </source>
</evidence>
<dbReference type="PANTHER" id="PTHR10039">
    <property type="entry name" value="AMELOGENIN"/>
    <property type="match status" value="1"/>
</dbReference>
<evidence type="ECO:0000313" key="5">
    <source>
        <dbReference type="Proteomes" id="UP001215598"/>
    </source>
</evidence>
<comment type="caution">
    <text evidence="4">The sequence shown here is derived from an EMBL/GenBank/DDBJ whole genome shotgun (WGS) entry which is preliminary data.</text>
</comment>
<keyword evidence="5" id="KW-1185">Reference proteome</keyword>